<evidence type="ECO:0000313" key="1">
    <source>
        <dbReference type="EMBL" id="GAH08985.1"/>
    </source>
</evidence>
<accession>X1DL58</accession>
<reference evidence="1" key="1">
    <citation type="journal article" date="2014" name="Front. Microbiol.">
        <title>High frequency of phylogenetically diverse reductive dehalogenase-homologous genes in deep subseafloor sedimentary metagenomes.</title>
        <authorList>
            <person name="Kawai M."/>
            <person name="Futagami T."/>
            <person name="Toyoda A."/>
            <person name="Takaki Y."/>
            <person name="Nishi S."/>
            <person name="Hori S."/>
            <person name="Arai W."/>
            <person name="Tsubouchi T."/>
            <person name="Morono Y."/>
            <person name="Uchiyama I."/>
            <person name="Ito T."/>
            <person name="Fujiyama A."/>
            <person name="Inagaki F."/>
            <person name="Takami H."/>
        </authorList>
    </citation>
    <scope>NUCLEOTIDE SEQUENCE</scope>
    <source>
        <strain evidence="1">Expedition CK06-06</strain>
    </source>
</reference>
<feature type="non-terminal residue" evidence="1">
    <location>
        <position position="1"/>
    </location>
</feature>
<organism evidence="1">
    <name type="scientific">marine sediment metagenome</name>
    <dbReference type="NCBI Taxonomy" id="412755"/>
    <lineage>
        <taxon>unclassified sequences</taxon>
        <taxon>metagenomes</taxon>
        <taxon>ecological metagenomes</taxon>
    </lineage>
</organism>
<name>X1DL58_9ZZZZ</name>
<gene>
    <name evidence="1" type="ORF">S01H4_57664</name>
</gene>
<dbReference type="AlphaFoldDB" id="X1DL58"/>
<dbReference type="EMBL" id="BART01033591">
    <property type="protein sequence ID" value="GAH08985.1"/>
    <property type="molecule type" value="Genomic_DNA"/>
</dbReference>
<sequence>PFSKSKEVITRLKELDKPFILILPSNKINTQYFRIMKNEIQLIIPKKRIHFDKQINGETPEGWKNSCYFDCFYYCYKMNLKKDIIWLE</sequence>
<protein>
    <submittedName>
        <fullName evidence="1">Uncharacterized protein</fullName>
    </submittedName>
</protein>
<comment type="caution">
    <text evidence="1">The sequence shown here is derived from an EMBL/GenBank/DDBJ whole genome shotgun (WGS) entry which is preliminary data.</text>
</comment>
<proteinExistence type="predicted"/>